<keyword evidence="3" id="KW-1185">Reference proteome</keyword>
<name>A0ABW2IIM5_9PROT</name>
<evidence type="ECO:0000313" key="2">
    <source>
        <dbReference type="EMBL" id="MFC7290771.1"/>
    </source>
</evidence>
<feature type="region of interest" description="Disordered" evidence="1">
    <location>
        <begin position="20"/>
        <end position="41"/>
    </location>
</feature>
<feature type="compositionally biased region" description="Polar residues" evidence="1">
    <location>
        <begin position="20"/>
        <end position="39"/>
    </location>
</feature>
<proteinExistence type="predicted"/>
<dbReference type="RefSeq" id="WP_382165949.1">
    <property type="nucleotide sequence ID" value="NZ_JBHTBR010000002.1"/>
</dbReference>
<organism evidence="2 3">
    <name type="scientific">Hirschia litorea</name>
    <dbReference type="NCBI Taxonomy" id="1199156"/>
    <lineage>
        <taxon>Bacteria</taxon>
        <taxon>Pseudomonadati</taxon>
        <taxon>Pseudomonadota</taxon>
        <taxon>Alphaproteobacteria</taxon>
        <taxon>Hyphomonadales</taxon>
        <taxon>Hyphomonadaceae</taxon>
        <taxon>Hirschia</taxon>
    </lineage>
</organism>
<reference evidence="3" key="1">
    <citation type="journal article" date="2019" name="Int. J. Syst. Evol. Microbiol.">
        <title>The Global Catalogue of Microorganisms (GCM) 10K type strain sequencing project: providing services to taxonomists for standard genome sequencing and annotation.</title>
        <authorList>
            <consortium name="The Broad Institute Genomics Platform"/>
            <consortium name="The Broad Institute Genome Sequencing Center for Infectious Disease"/>
            <person name="Wu L."/>
            <person name="Ma J."/>
        </authorList>
    </citation>
    <scope>NUCLEOTIDE SEQUENCE [LARGE SCALE GENOMIC DNA]</scope>
    <source>
        <strain evidence="3">CCUG 51308</strain>
    </source>
</reference>
<dbReference type="Proteomes" id="UP001596492">
    <property type="component" value="Unassembled WGS sequence"/>
</dbReference>
<sequence length="136" mass="14985">MHRCLISIAVIALLSACDTSPTENESTSQKSNESVQPEGNDNRWKELAGLYTGPEGMYLAIESLDNASFNIEMRWGLDDDMIGNFEGEANENGIRFTRNGQDIILKPATGDETGMKWLAGKSDCLMVEVGEGYCRK</sequence>
<dbReference type="PROSITE" id="PS51257">
    <property type="entry name" value="PROKAR_LIPOPROTEIN"/>
    <property type="match status" value="1"/>
</dbReference>
<comment type="caution">
    <text evidence="2">The sequence shown here is derived from an EMBL/GenBank/DDBJ whole genome shotgun (WGS) entry which is preliminary data.</text>
</comment>
<evidence type="ECO:0000313" key="3">
    <source>
        <dbReference type="Proteomes" id="UP001596492"/>
    </source>
</evidence>
<gene>
    <name evidence="2" type="ORF">ACFQS8_04020</name>
</gene>
<accession>A0ABW2IIM5</accession>
<evidence type="ECO:0000256" key="1">
    <source>
        <dbReference type="SAM" id="MobiDB-lite"/>
    </source>
</evidence>
<evidence type="ECO:0008006" key="4">
    <source>
        <dbReference type="Google" id="ProtNLM"/>
    </source>
</evidence>
<dbReference type="EMBL" id="JBHTBR010000002">
    <property type="protein sequence ID" value="MFC7290771.1"/>
    <property type="molecule type" value="Genomic_DNA"/>
</dbReference>
<protein>
    <recommendedName>
        <fullName evidence="4">Lipoprotein</fullName>
    </recommendedName>
</protein>